<protein>
    <submittedName>
        <fullName evidence="1">Uncharacterized protein</fullName>
    </submittedName>
</protein>
<evidence type="ECO:0000313" key="1">
    <source>
        <dbReference type="EMBL" id="MPM08714.1"/>
    </source>
</evidence>
<dbReference type="AlphaFoldDB" id="A0A644X3K5"/>
<gene>
    <name evidence="1" type="ORF">SDC9_55028</name>
</gene>
<proteinExistence type="predicted"/>
<comment type="caution">
    <text evidence="1">The sequence shown here is derived from an EMBL/GenBank/DDBJ whole genome shotgun (WGS) entry which is preliminary data.</text>
</comment>
<accession>A0A644X3K5</accession>
<name>A0A644X3K5_9ZZZZ</name>
<reference evidence="1" key="1">
    <citation type="submission" date="2019-08" db="EMBL/GenBank/DDBJ databases">
        <authorList>
            <person name="Kucharzyk K."/>
            <person name="Murdoch R.W."/>
            <person name="Higgins S."/>
            <person name="Loffler F."/>
        </authorList>
    </citation>
    <scope>NUCLEOTIDE SEQUENCE</scope>
</reference>
<sequence>MEFTDYFSDFFPDENPDHITRKLSSEIVAVILHRLTQLNKHEAVSRISENDFTQLIVFIFCDRYYVYLHDGYKMLTFVVYWETAIFTGLKDLSSHISNTYSWDESKIPAEATIEAHRRLRIICGMIAAEKLLKNGGRLIYGADPSLPIDIVGEDCLSIDEKDDAMSISRSEYETVVSKNK</sequence>
<organism evidence="1">
    <name type="scientific">bioreactor metagenome</name>
    <dbReference type="NCBI Taxonomy" id="1076179"/>
    <lineage>
        <taxon>unclassified sequences</taxon>
        <taxon>metagenomes</taxon>
        <taxon>ecological metagenomes</taxon>
    </lineage>
</organism>
<dbReference type="EMBL" id="VSSQ01001483">
    <property type="protein sequence ID" value="MPM08714.1"/>
    <property type="molecule type" value="Genomic_DNA"/>
</dbReference>